<dbReference type="PRINTS" id="PR00969">
    <property type="entry name" value="CHAPERONPILI"/>
</dbReference>
<keyword evidence="5" id="KW-0143">Chaperone</keyword>
<comment type="caution">
    <text evidence="9">The sequence shown here is derived from an EMBL/GenBank/DDBJ whole genome shotgun (WGS) entry which is preliminary data.</text>
</comment>
<organism evidence="9 10">
    <name type="scientific">Acinetobacter calcoaceticus</name>
    <dbReference type="NCBI Taxonomy" id="471"/>
    <lineage>
        <taxon>Bacteria</taxon>
        <taxon>Pseudomonadati</taxon>
        <taxon>Pseudomonadota</taxon>
        <taxon>Gammaproteobacteria</taxon>
        <taxon>Moraxellales</taxon>
        <taxon>Moraxellaceae</taxon>
        <taxon>Acinetobacter</taxon>
        <taxon>Acinetobacter calcoaceticus/baumannii complex</taxon>
    </lineage>
</organism>
<dbReference type="PANTHER" id="PTHR30251:SF2">
    <property type="entry name" value="FIMBRIAL CHAPERONE YADV-RELATED"/>
    <property type="match status" value="1"/>
</dbReference>
<feature type="signal peptide" evidence="6">
    <location>
        <begin position="1"/>
        <end position="20"/>
    </location>
</feature>
<dbReference type="Gene3D" id="2.60.40.10">
    <property type="entry name" value="Immunoglobulins"/>
    <property type="match status" value="2"/>
</dbReference>
<dbReference type="Proteomes" id="UP000294963">
    <property type="component" value="Unassembled WGS sequence"/>
</dbReference>
<dbReference type="PANTHER" id="PTHR30251">
    <property type="entry name" value="PILUS ASSEMBLY CHAPERONE"/>
    <property type="match status" value="1"/>
</dbReference>
<protein>
    <submittedName>
        <fullName evidence="9">Fimbrial chaperone protein</fullName>
    </submittedName>
</protein>
<dbReference type="InterPro" id="IPR036316">
    <property type="entry name" value="Pili_assmbl_chap_C_dom_sf"/>
</dbReference>
<dbReference type="Pfam" id="PF02753">
    <property type="entry name" value="PapD_C"/>
    <property type="match status" value="1"/>
</dbReference>
<evidence type="ECO:0000256" key="2">
    <source>
        <dbReference type="ARBA" id="ARBA00007399"/>
    </source>
</evidence>
<evidence type="ECO:0000256" key="5">
    <source>
        <dbReference type="ARBA" id="ARBA00023186"/>
    </source>
</evidence>
<dbReference type="AlphaFoldDB" id="A0A4R1XM46"/>
<name>A0A4R1XM46_ACICA</name>
<dbReference type="InterPro" id="IPR050643">
    <property type="entry name" value="Periplasmic_pilus_chap"/>
</dbReference>
<comment type="similarity">
    <text evidence="2">Belongs to the periplasmic pilus chaperone family.</text>
</comment>
<dbReference type="SUPFAM" id="SSF49584">
    <property type="entry name" value="Periplasmic chaperone C-domain"/>
    <property type="match status" value="1"/>
</dbReference>
<dbReference type="GO" id="GO:0030288">
    <property type="term" value="C:outer membrane-bounded periplasmic space"/>
    <property type="evidence" value="ECO:0007669"/>
    <property type="project" value="InterPro"/>
</dbReference>
<reference evidence="9 10" key="1">
    <citation type="submission" date="2019-03" db="EMBL/GenBank/DDBJ databases">
        <title>Genomic analyses of the natural microbiome of Caenorhabditis elegans.</title>
        <authorList>
            <person name="Samuel B."/>
        </authorList>
    </citation>
    <scope>NUCLEOTIDE SEQUENCE [LARGE SCALE GENOMIC DNA]</scope>
    <source>
        <strain evidence="9 10">JUb89</strain>
    </source>
</reference>
<dbReference type="SUPFAM" id="SSF49354">
    <property type="entry name" value="PapD-like"/>
    <property type="match status" value="1"/>
</dbReference>
<dbReference type="GO" id="GO:0071555">
    <property type="term" value="P:cell wall organization"/>
    <property type="evidence" value="ECO:0007669"/>
    <property type="project" value="InterPro"/>
</dbReference>
<dbReference type="EMBL" id="SLVJ01000015">
    <property type="protein sequence ID" value="TCM65167.1"/>
    <property type="molecule type" value="Genomic_DNA"/>
</dbReference>
<keyword evidence="4" id="KW-0574">Periplasm</keyword>
<keyword evidence="10" id="KW-1185">Reference proteome</keyword>
<sequence>MMQRYTLSLIAIAISIPAYAGFGLETTRVIYQEKDKNQSVVAFNTDQDTNYLLQSWVENNQEQLSPDFVTTPPLLKLRPQQKNTIQITKNSNQSNTTEQLYWLNVKFIAPSDKNLENVLKYSMTHRIKLIYRPSELSVFELAEEVKKIKWQMHDGALYAENPTAFFINIAALKINATDLEAPSYFPPYSKTQLPIQLIPASQKSIQLTYINDYGKAVIETF</sequence>
<feature type="domain" description="Pili assembly chaperone C-terminal" evidence="8">
    <location>
        <begin position="160"/>
        <end position="215"/>
    </location>
</feature>
<dbReference type="InterPro" id="IPR016147">
    <property type="entry name" value="Pili_assmbl_chaperone_N"/>
</dbReference>
<dbReference type="Pfam" id="PF00345">
    <property type="entry name" value="PapD_N"/>
    <property type="match status" value="1"/>
</dbReference>
<dbReference type="InterPro" id="IPR001829">
    <property type="entry name" value="Pili_assmbl_chaperone_bac"/>
</dbReference>
<dbReference type="InterPro" id="IPR016148">
    <property type="entry name" value="Pili_assmbl_chaperone_C"/>
</dbReference>
<evidence type="ECO:0000256" key="4">
    <source>
        <dbReference type="ARBA" id="ARBA00022764"/>
    </source>
</evidence>
<evidence type="ECO:0000259" key="7">
    <source>
        <dbReference type="Pfam" id="PF00345"/>
    </source>
</evidence>
<evidence type="ECO:0000256" key="6">
    <source>
        <dbReference type="SAM" id="SignalP"/>
    </source>
</evidence>
<feature type="chain" id="PRO_5020875828" evidence="6">
    <location>
        <begin position="21"/>
        <end position="221"/>
    </location>
</feature>
<evidence type="ECO:0000313" key="10">
    <source>
        <dbReference type="Proteomes" id="UP000294963"/>
    </source>
</evidence>
<evidence type="ECO:0000259" key="8">
    <source>
        <dbReference type="Pfam" id="PF02753"/>
    </source>
</evidence>
<proteinExistence type="inferred from homology"/>
<accession>A0A4R1XM46</accession>
<gene>
    <name evidence="9" type="ORF">EC844_1154</name>
</gene>
<keyword evidence="3 6" id="KW-0732">Signal</keyword>
<comment type="subcellular location">
    <subcellularLocation>
        <location evidence="1">Periplasm</location>
    </subcellularLocation>
</comment>
<dbReference type="InterPro" id="IPR008962">
    <property type="entry name" value="PapD-like_sf"/>
</dbReference>
<evidence type="ECO:0000313" key="9">
    <source>
        <dbReference type="EMBL" id="TCM65167.1"/>
    </source>
</evidence>
<dbReference type="InterPro" id="IPR013783">
    <property type="entry name" value="Ig-like_fold"/>
</dbReference>
<feature type="domain" description="Pili assembly chaperone N-terminal" evidence="7">
    <location>
        <begin position="22"/>
        <end position="136"/>
    </location>
</feature>
<evidence type="ECO:0000256" key="1">
    <source>
        <dbReference type="ARBA" id="ARBA00004418"/>
    </source>
</evidence>
<evidence type="ECO:0000256" key="3">
    <source>
        <dbReference type="ARBA" id="ARBA00022729"/>
    </source>
</evidence>